<organism evidence="1 2">
    <name type="scientific">Patagioenas fasciata monilis</name>
    <dbReference type="NCBI Taxonomy" id="372326"/>
    <lineage>
        <taxon>Eukaryota</taxon>
        <taxon>Metazoa</taxon>
        <taxon>Chordata</taxon>
        <taxon>Craniata</taxon>
        <taxon>Vertebrata</taxon>
        <taxon>Euteleostomi</taxon>
        <taxon>Archelosauria</taxon>
        <taxon>Archosauria</taxon>
        <taxon>Dinosauria</taxon>
        <taxon>Saurischia</taxon>
        <taxon>Theropoda</taxon>
        <taxon>Coelurosauria</taxon>
        <taxon>Aves</taxon>
        <taxon>Neognathae</taxon>
        <taxon>Neoaves</taxon>
        <taxon>Columbimorphae</taxon>
        <taxon>Columbiformes</taxon>
        <taxon>Columbidae</taxon>
        <taxon>Patagioenas</taxon>
    </lineage>
</organism>
<keyword evidence="2" id="KW-1185">Reference proteome</keyword>
<gene>
    <name evidence="1" type="ORF">AV530_003827</name>
</gene>
<accession>A0A1V4KYM5</accession>
<protein>
    <submittedName>
        <fullName evidence="1">Uncharacterized protein</fullName>
    </submittedName>
</protein>
<reference evidence="1 2" key="1">
    <citation type="submission" date="2016-02" db="EMBL/GenBank/DDBJ databases">
        <title>Band-tailed pigeon sequencing and assembly.</title>
        <authorList>
            <person name="Soares A.E."/>
            <person name="Novak B.J."/>
            <person name="Rice E.S."/>
            <person name="O'Connell B."/>
            <person name="Chang D."/>
            <person name="Weber S."/>
            <person name="Shapiro B."/>
        </authorList>
    </citation>
    <scope>NUCLEOTIDE SEQUENCE [LARGE SCALE GENOMIC DNA]</scope>
    <source>
        <strain evidence="1">BTP2013</strain>
        <tissue evidence="1">Blood</tissue>
    </source>
</reference>
<evidence type="ECO:0000313" key="2">
    <source>
        <dbReference type="Proteomes" id="UP000190648"/>
    </source>
</evidence>
<evidence type="ECO:0000313" key="1">
    <source>
        <dbReference type="EMBL" id="OPJ89653.1"/>
    </source>
</evidence>
<comment type="caution">
    <text evidence="1">The sequence shown here is derived from an EMBL/GenBank/DDBJ whole genome shotgun (WGS) entry which is preliminary data.</text>
</comment>
<dbReference type="EMBL" id="LSYS01001150">
    <property type="protein sequence ID" value="OPJ89653.1"/>
    <property type="molecule type" value="Genomic_DNA"/>
</dbReference>
<dbReference type="AlphaFoldDB" id="A0A1V4KYM5"/>
<name>A0A1V4KYM5_PATFA</name>
<sequence>METWHRPSSMSQKEPWQLWEEICAATLRNESDRAVAAPILLQPSLWHFMNTFCLNWPRKRTLKGHLSCTRIL</sequence>
<proteinExistence type="predicted"/>
<dbReference type="Proteomes" id="UP000190648">
    <property type="component" value="Unassembled WGS sequence"/>
</dbReference>